<dbReference type="PANTHER" id="PTHR22595:SF79">
    <property type="entry name" value="CHITINASE 12"/>
    <property type="match status" value="1"/>
</dbReference>
<dbReference type="InterPro" id="IPR023346">
    <property type="entry name" value="Lysozyme-like_dom_sf"/>
</dbReference>
<keyword evidence="3 5" id="KW-1015">Disulfide bond</keyword>
<evidence type="ECO:0000256" key="3">
    <source>
        <dbReference type="ARBA" id="ARBA00023157"/>
    </source>
</evidence>
<gene>
    <name evidence="9" type="ORF">QN277_016046</name>
</gene>
<evidence type="ECO:0000259" key="7">
    <source>
        <dbReference type="PROSITE" id="PS00773"/>
    </source>
</evidence>
<reference evidence="9" key="1">
    <citation type="submission" date="2023-10" db="EMBL/GenBank/DDBJ databases">
        <title>Chromosome-level genome of the transformable northern wattle, Acacia crassicarpa.</title>
        <authorList>
            <person name="Massaro I."/>
            <person name="Sinha N.R."/>
            <person name="Poethig S."/>
            <person name="Leichty A.R."/>
        </authorList>
    </citation>
    <scope>NUCLEOTIDE SEQUENCE</scope>
    <source>
        <strain evidence="9">Acra3RX</strain>
        <tissue evidence="9">Leaf</tissue>
    </source>
</reference>
<evidence type="ECO:0000256" key="6">
    <source>
        <dbReference type="SAM" id="SignalP"/>
    </source>
</evidence>
<evidence type="ECO:0000313" key="9">
    <source>
        <dbReference type="EMBL" id="KAK4278160.1"/>
    </source>
</evidence>
<dbReference type="GO" id="GO:0006032">
    <property type="term" value="P:chitin catabolic process"/>
    <property type="evidence" value="ECO:0007669"/>
    <property type="project" value="InterPro"/>
</dbReference>
<dbReference type="Proteomes" id="UP001293593">
    <property type="component" value="Unassembled WGS sequence"/>
</dbReference>
<feature type="signal peptide" evidence="6">
    <location>
        <begin position="1"/>
        <end position="24"/>
    </location>
</feature>
<comment type="caution">
    <text evidence="9">The sequence shown here is derived from an EMBL/GenBank/DDBJ whole genome shotgun (WGS) entry which is preliminary data.</text>
</comment>
<dbReference type="Gene3D" id="1.10.530.10">
    <property type="match status" value="1"/>
</dbReference>
<name>A0AAE1MVT0_9FABA</name>
<keyword evidence="6" id="KW-0732">Signal</keyword>
<keyword evidence="2" id="KW-0611">Plant defense</keyword>
<dbReference type="GO" id="GO:0050832">
    <property type="term" value="P:defense response to fungus"/>
    <property type="evidence" value="ECO:0007669"/>
    <property type="project" value="TreeGrafter"/>
</dbReference>
<feature type="active site" description="Proton donor" evidence="4">
    <location>
        <position position="102"/>
    </location>
</feature>
<keyword evidence="10" id="KW-1185">Reference proteome</keyword>
<dbReference type="PIRSF" id="PIRSF001060">
    <property type="entry name" value="Endochitinase"/>
    <property type="match status" value="1"/>
</dbReference>
<dbReference type="FunFam" id="3.30.20.10:FF:000001">
    <property type="entry name" value="Endochitinase (Chitinase)"/>
    <property type="match status" value="1"/>
</dbReference>
<dbReference type="GO" id="GO:0005975">
    <property type="term" value="P:carbohydrate metabolic process"/>
    <property type="evidence" value="ECO:0007669"/>
    <property type="project" value="InterPro"/>
</dbReference>
<evidence type="ECO:0000313" key="10">
    <source>
        <dbReference type="Proteomes" id="UP001293593"/>
    </source>
</evidence>
<dbReference type="Gene3D" id="3.30.20.10">
    <property type="entry name" value="Endochitinase, domain 2"/>
    <property type="match status" value="1"/>
</dbReference>
<dbReference type="GO" id="GO:0004568">
    <property type="term" value="F:chitinase activity"/>
    <property type="evidence" value="ECO:0007669"/>
    <property type="project" value="InterPro"/>
</dbReference>
<dbReference type="InterPro" id="IPR016283">
    <property type="entry name" value="Glyco_hydro_19"/>
</dbReference>
<sequence length="290" mass="31634">MDNINNMLTVLCVLIMCFMVGGLAENCDGVSGCVNALGSVISKDTFNNMLKHRNDAACPAKGFYTYEAFIQAAKSFPAFASTGDAATRKREVAAFLGQTSHETTGGWATAPDGPYAWGYCFKEEKNPSAYCQPSTQYPCAPGKKYYGRGPIQLTWNYNYGQCGKAIGVDLLKNPDLVATNAVISFKTALWFWMTPQRPKPSCHDVITGKWKPSAADNAANRRPGYGTITNIINGGLECGRGQDARVADRIGFYKRYCDILRVGYGSNLDCYSQKPFGSSSLIELVTSMMI</sequence>
<feature type="disulfide bond" evidence="5">
    <location>
        <begin position="58"/>
        <end position="120"/>
    </location>
</feature>
<dbReference type="AlphaFoldDB" id="A0AAE1MVT0"/>
<dbReference type="SUPFAM" id="SSF53955">
    <property type="entry name" value="Lysozyme-like"/>
    <property type="match status" value="1"/>
</dbReference>
<feature type="disulfide bond" evidence="5">
    <location>
        <begin position="238"/>
        <end position="270"/>
    </location>
</feature>
<feature type="domain" description="Glycoside hydrolase family 19 catalytic" evidence="8">
    <location>
        <begin position="183"/>
        <end position="193"/>
    </location>
</feature>
<dbReference type="EMBL" id="JAWXYG010000003">
    <property type="protein sequence ID" value="KAK4278160.1"/>
    <property type="molecule type" value="Genomic_DNA"/>
</dbReference>
<evidence type="ECO:0000256" key="1">
    <source>
        <dbReference type="ARBA" id="ARBA00022669"/>
    </source>
</evidence>
<dbReference type="CDD" id="cd00325">
    <property type="entry name" value="chitinase_GH19"/>
    <property type="match status" value="1"/>
</dbReference>
<feature type="chain" id="PRO_5042240496" description="Glycoside hydrolase family 19 catalytic domain-containing protein" evidence="6">
    <location>
        <begin position="25"/>
        <end position="290"/>
    </location>
</feature>
<proteinExistence type="predicted"/>
<organism evidence="9 10">
    <name type="scientific">Acacia crassicarpa</name>
    <name type="common">northern wattle</name>
    <dbReference type="NCBI Taxonomy" id="499986"/>
    <lineage>
        <taxon>Eukaryota</taxon>
        <taxon>Viridiplantae</taxon>
        <taxon>Streptophyta</taxon>
        <taxon>Embryophyta</taxon>
        <taxon>Tracheophyta</taxon>
        <taxon>Spermatophyta</taxon>
        <taxon>Magnoliopsida</taxon>
        <taxon>eudicotyledons</taxon>
        <taxon>Gunneridae</taxon>
        <taxon>Pentapetalae</taxon>
        <taxon>rosids</taxon>
        <taxon>fabids</taxon>
        <taxon>Fabales</taxon>
        <taxon>Fabaceae</taxon>
        <taxon>Caesalpinioideae</taxon>
        <taxon>mimosoid clade</taxon>
        <taxon>Acacieae</taxon>
        <taxon>Acacia</taxon>
    </lineage>
</organism>
<dbReference type="PROSITE" id="PS00773">
    <property type="entry name" value="CHITINASE_19_1"/>
    <property type="match status" value="1"/>
</dbReference>
<feature type="disulfide bond" evidence="5">
    <location>
        <begin position="131"/>
        <end position="139"/>
    </location>
</feature>
<dbReference type="GO" id="GO:0016998">
    <property type="term" value="P:cell wall macromolecule catabolic process"/>
    <property type="evidence" value="ECO:0007669"/>
    <property type="project" value="InterPro"/>
</dbReference>
<dbReference type="PROSITE" id="PS00774">
    <property type="entry name" value="CHITINASE_19_2"/>
    <property type="match status" value="1"/>
</dbReference>
<dbReference type="GO" id="GO:0008061">
    <property type="term" value="F:chitin binding"/>
    <property type="evidence" value="ECO:0007669"/>
    <property type="project" value="UniProtKB-KW"/>
</dbReference>
<dbReference type="InterPro" id="IPR000726">
    <property type="entry name" value="Glyco_hydro_19_cat"/>
</dbReference>
<evidence type="ECO:0000259" key="8">
    <source>
        <dbReference type="PROSITE" id="PS00774"/>
    </source>
</evidence>
<dbReference type="PANTHER" id="PTHR22595">
    <property type="entry name" value="CHITINASE-RELATED"/>
    <property type="match status" value="1"/>
</dbReference>
<evidence type="ECO:0000256" key="5">
    <source>
        <dbReference type="PIRSR" id="PIRSR001060-2"/>
    </source>
</evidence>
<dbReference type="Pfam" id="PF00182">
    <property type="entry name" value="Glyco_hydro_19"/>
    <property type="match status" value="1"/>
</dbReference>
<evidence type="ECO:0000256" key="2">
    <source>
        <dbReference type="ARBA" id="ARBA00022821"/>
    </source>
</evidence>
<evidence type="ECO:0000256" key="4">
    <source>
        <dbReference type="PIRSR" id="PIRSR001060-1"/>
    </source>
</evidence>
<protein>
    <recommendedName>
        <fullName evidence="7 8">Glycoside hydrolase family 19 catalytic domain-containing protein</fullName>
    </recommendedName>
</protein>
<accession>A0AAE1MVT0</accession>
<keyword evidence="1" id="KW-0147">Chitin-binding</keyword>
<feature type="domain" description="Glycoside hydrolase family 19 catalytic" evidence="7">
    <location>
        <begin position="58"/>
        <end position="80"/>
    </location>
</feature>